<accession>A0A2M8PEN6</accession>
<reference evidence="7 8" key="1">
    <citation type="submission" date="2017-11" db="EMBL/GenBank/DDBJ databases">
        <title>Evolution of Phototrophy in the Chloroflexi Phylum Driven by Horizontal Gene Transfer.</title>
        <authorList>
            <person name="Ward L.M."/>
            <person name="Hemp J."/>
            <person name="Shih P.M."/>
            <person name="Mcglynn S.E."/>
            <person name="Fischer W."/>
        </authorList>
    </citation>
    <scope>NUCLEOTIDE SEQUENCE [LARGE SCALE GENOMIC DNA]</scope>
    <source>
        <strain evidence="6">CP1_1M</strain>
        <strain evidence="5">JP3_13</strain>
    </source>
</reference>
<dbReference type="InterPro" id="IPR029061">
    <property type="entry name" value="THDP-binding"/>
</dbReference>
<comment type="cofactor">
    <cofactor evidence="1">
        <name>thiamine diphosphate</name>
        <dbReference type="ChEBI" id="CHEBI:58937"/>
    </cofactor>
</comment>
<keyword evidence="3" id="KW-0786">Thiamine pyrophosphate</keyword>
<evidence type="ECO:0000259" key="4">
    <source>
        <dbReference type="Pfam" id="PF00676"/>
    </source>
</evidence>
<evidence type="ECO:0000256" key="3">
    <source>
        <dbReference type="ARBA" id="ARBA00023052"/>
    </source>
</evidence>
<evidence type="ECO:0000313" key="6">
    <source>
        <dbReference type="EMBL" id="PJF43315.1"/>
    </source>
</evidence>
<dbReference type="Gene3D" id="3.40.50.970">
    <property type="match status" value="1"/>
</dbReference>
<evidence type="ECO:0000256" key="2">
    <source>
        <dbReference type="ARBA" id="ARBA00023002"/>
    </source>
</evidence>
<dbReference type="PANTHER" id="PTHR11516:SF60">
    <property type="entry name" value="PYRUVATE DEHYDROGENASE E1 COMPONENT SUBUNIT ALPHA"/>
    <property type="match status" value="1"/>
</dbReference>
<proteinExistence type="predicted"/>
<organism evidence="5 8">
    <name type="scientific">Candidatus Thermofonsia Clade 1 bacterium</name>
    <dbReference type="NCBI Taxonomy" id="2364210"/>
    <lineage>
        <taxon>Bacteria</taxon>
        <taxon>Bacillati</taxon>
        <taxon>Chloroflexota</taxon>
        <taxon>Candidatus Thermofontia</taxon>
        <taxon>Candidatus Thermofonsia Clade 1</taxon>
    </lineage>
</organism>
<dbReference type="Pfam" id="PF00676">
    <property type="entry name" value="E1_dh"/>
    <property type="match status" value="1"/>
</dbReference>
<dbReference type="AlphaFoldDB" id="A0A2M8PEN6"/>
<gene>
    <name evidence="5" type="ORF">CUN49_07620</name>
    <name evidence="6" type="ORF">CUN50_00860</name>
</gene>
<dbReference type="EMBL" id="PGTM01000087">
    <property type="protein sequence ID" value="PJF36017.1"/>
    <property type="molecule type" value="Genomic_DNA"/>
</dbReference>
<dbReference type="Proteomes" id="UP000229681">
    <property type="component" value="Unassembled WGS sequence"/>
</dbReference>
<dbReference type="EMBL" id="PGTL01000002">
    <property type="protein sequence ID" value="PJF43315.1"/>
    <property type="molecule type" value="Genomic_DNA"/>
</dbReference>
<keyword evidence="2" id="KW-0560">Oxidoreductase</keyword>
<evidence type="ECO:0000256" key="1">
    <source>
        <dbReference type="ARBA" id="ARBA00001964"/>
    </source>
</evidence>
<feature type="domain" description="Dehydrogenase E1 component" evidence="4">
    <location>
        <begin position="19"/>
        <end position="316"/>
    </location>
</feature>
<evidence type="ECO:0000313" key="5">
    <source>
        <dbReference type="EMBL" id="PJF36017.1"/>
    </source>
</evidence>
<protein>
    <submittedName>
        <fullName evidence="5">Pyruvate dehydrogenase (Acetyl-transferring) E1 component subunit alpha</fullName>
    </submittedName>
</protein>
<dbReference type="SUPFAM" id="SSF52518">
    <property type="entry name" value="Thiamin diphosphate-binding fold (THDP-binding)"/>
    <property type="match status" value="1"/>
</dbReference>
<dbReference type="GO" id="GO:0004739">
    <property type="term" value="F:pyruvate dehydrogenase (acetyl-transferring) activity"/>
    <property type="evidence" value="ECO:0007669"/>
    <property type="project" value="TreeGrafter"/>
</dbReference>
<keyword evidence="5" id="KW-0670">Pyruvate</keyword>
<evidence type="ECO:0000313" key="8">
    <source>
        <dbReference type="Proteomes" id="UP000229681"/>
    </source>
</evidence>
<comment type="caution">
    <text evidence="5">The sequence shown here is derived from an EMBL/GenBank/DDBJ whole genome shotgun (WGS) entry which is preliminary data.</text>
</comment>
<dbReference type="GO" id="GO:0006086">
    <property type="term" value="P:pyruvate decarboxylation to acetyl-CoA"/>
    <property type="evidence" value="ECO:0007669"/>
    <property type="project" value="TreeGrafter"/>
</dbReference>
<dbReference type="CDD" id="cd02000">
    <property type="entry name" value="TPP_E1_PDC_ADC_BCADC"/>
    <property type="match status" value="1"/>
</dbReference>
<dbReference type="PANTHER" id="PTHR11516">
    <property type="entry name" value="PYRUVATE DEHYDROGENASE E1 COMPONENT, ALPHA SUBUNIT BACTERIAL AND ORGANELLAR"/>
    <property type="match status" value="1"/>
</dbReference>
<sequence>MSDLTKTLTRAELIEVYHQMVLIRRFEEKCKELYNARKIGGVYLHLYNGQEATGVGAIKALKPTDHVITAYRDHGIAIAKGADVKRVMAEMFGKRTGVSGGKGGSMHIADVSVRMWGGYAIVGGHLPLAAGIALKSKYNEDGEVVLCFVGDGATNNGYFHEALNLSAVWDLPVVWLIENNLYGMGTPVSVASGQPELHKRAIAYGMKDFGRVDGMDFFAVYEVAQQAVEYARAHGPALVESITYRYEGHGVSDRIYMKRVEEMQRFQQRDPLIVMENKLREMFPDIEPELAKVEPAVAAIIEEAVRFAEESPVPTAEDLTRHVYA</sequence>
<name>A0A2M8PEN6_9CHLR</name>
<evidence type="ECO:0000313" key="7">
    <source>
        <dbReference type="Proteomes" id="UP000228947"/>
    </source>
</evidence>
<dbReference type="Proteomes" id="UP000228947">
    <property type="component" value="Unassembled WGS sequence"/>
</dbReference>
<dbReference type="InterPro" id="IPR050642">
    <property type="entry name" value="PDH_E1_Alpha_Subunit"/>
</dbReference>
<dbReference type="InterPro" id="IPR001017">
    <property type="entry name" value="DH_E1"/>
</dbReference>